<dbReference type="AlphaFoldDB" id="A0A813XHX0"/>
<comment type="caution">
    <text evidence="6">The sequence shown here is derived from an EMBL/GenBank/DDBJ whole genome shotgun (WGS) entry which is preliminary data.</text>
</comment>
<dbReference type="GO" id="GO:0060294">
    <property type="term" value="P:cilium movement involved in cell motility"/>
    <property type="evidence" value="ECO:0007669"/>
    <property type="project" value="InterPro"/>
</dbReference>
<dbReference type="Proteomes" id="UP000663860">
    <property type="component" value="Unassembled WGS sequence"/>
</dbReference>
<dbReference type="EMBL" id="CAJNOE010000076">
    <property type="protein sequence ID" value="CAF0867138.1"/>
    <property type="molecule type" value="Genomic_DNA"/>
</dbReference>
<gene>
    <name evidence="6" type="ORF">IZO911_LOCUS10453</name>
</gene>
<keyword evidence="3" id="KW-0969">Cilium</keyword>
<dbReference type="InterPro" id="IPR006802">
    <property type="entry name" value="Radial_spoke"/>
</dbReference>
<keyword evidence="5" id="KW-0966">Cell projection</keyword>
<evidence type="ECO:0000256" key="4">
    <source>
        <dbReference type="ARBA" id="ARBA00023212"/>
    </source>
</evidence>
<reference evidence="6" key="1">
    <citation type="submission" date="2021-02" db="EMBL/GenBank/DDBJ databases">
        <authorList>
            <person name="Nowell W R."/>
        </authorList>
    </citation>
    <scope>NUCLEOTIDE SEQUENCE</scope>
</reference>
<evidence type="ECO:0000256" key="1">
    <source>
        <dbReference type="ARBA" id="ARBA00004430"/>
    </source>
</evidence>
<evidence type="ECO:0000256" key="3">
    <source>
        <dbReference type="ARBA" id="ARBA00023069"/>
    </source>
</evidence>
<keyword evidence="2" id="KW-0963">Cytoplasm</keyword>
<proteinExistence type="predicted"/>
<evidence type="ECO:0000313" key="7">
    <source>
        <dbReference type="Proteomes" id="UP000663860"/>
    </source>
</evidence>
<protein>
    <submittedName>
        <fullName evidence="6">Uncharacterized protein</fullName>
    </submittedName>
</protein>
<evidence type="ECO:0000256" key="2">
    <source>
        <dbReference type="ARBA" id="ARBA00022490"/>
    </source>
</evidence>
<dbReference type="Pfam" id="PF04712">
    <property type="entry name" value="Radial_spoke"/>
    <property type="match status" value="1"/>
</dbReference>
<evidence type="ECO:0000256" key="5">
    <source>
        <dbReference type="ARBA" id="ARBA00023273"/>
    </source>
</evidence>
<accession>A0A813XHX0</accession>
<evidence type="ECO:0000313" key="6">
    <source>
        <dbReference type="EMBL" id="CAF0867138.1"/>
    </source>
</evidence>
<name>A0A813XHX0_9BILA</name>
<keyword evidence="4" id="KW-0206">Cytoskeleton</keyword>
<sequence length="240" mass="28189">MDPVSNKSENNNITDMISERIPVAYSFNVETPTQLVDIMTEQEVYLPMDISLHQMGNIRFIIVTRHLRQIPFDIIKIDKFWFIEKIFYHELSNYLKQGDRLLHQIKSRQCKNEDAYIDAKAYLLKTNDYRDISLYDQLAIIIENVLQNPQNNIHELFEKLEYPIVQSNLRTAKDNTDLIITKIHAQLLQGKENYLLKSKDYVIKAVPHLMDIANHCSNAGYGIHTTEMILYGTTFYLYIQ</sequence>
<comment type="subcellular location">
    <subcellularLocation>
        <location evidence="1">Cytoplasm</location>
        <location evidence="1">Cytoskeleton</location>
        <location evidence="1">Cilium axoneme</location>
    </subcellularLocation>
</comment>
<dbReference type="GO" id="GO:0001534">
    <property type="term" value="C:radial spoke"/>
    <property type="evidence" value="ECO:0007669"/>
    <property type="project" value="InterPro"/>
</dbReference>
<dbReference type="GO" id="GO:0060271">
    <property type="term" value="P:cilium assembly"/>
    <property type="evidence" value="ECO:0007669"/>
    <property type="project" value="InterPro"/>
</dbReference>
<organism evidence="6 7">
    <name type="scientific">Adineta steineri</name>
    <dbReference type="NCBI Taxonomy" id="433720"/>
    <lineage>
        <taxon>Eukaryota</taxon>
        <taxon>Metazoa</taxon>
        <taxon>Spiralia</taxon>
        <taxon>Gnathifera</taxon>
        <taxon>Rotifera</taxon>
        <taxon>Eurotatoria</taxon>
        <taxon>Bdelloidea</taxon>
        <taxon>Adinetida</taxon>
        <taxon>Adinetidae</taxon>
        <taxon>Adineta</taxon>
    </lineage>
</organism>